<accession>A0ACB9YQT0</accession>
<dbReference type="EMBL" id="MU393544">
    <property type="protein sequence ID" value="KAI4861713.1"/>
    <property type="molecule type" value="Genomic_DNA"/>
</dbReference>
<organism evidence="1 2">
    <name type="scientific">Hypoxylon rubiginosum</name>
    <dbReference type="NCBI Taxonomy" id="110542"/>
    <lineage>
        <taxon>Eukaryota</taxon>
        <taxon>Fungi</taxon>
        <taxon>Dikarya</taxon>
        <taxon>Ascomycota</taxon>
        <taxon>Pezizomycotina</taxon>
        <taxon>Sordariomycetes</taxon>
        <taxon>Xylariomycetidae</taxon>
        <taxon>Xylariales</taxon>
        <taxon>Hypoxylaceae</taxon>
        <taxon>Hypoxylon</taxon>
    </lineage>
</organism>
<evidence type="ECO:0000313" key="2">
    <source>
        <dbReference type="Proteomes" id="UP001497700"/>
    </source>
</evidence>
<proteinExistence type="predicted"/>
<dbReference type="Proteomes" id="UP001497700">
    <property type="component" value="Unassembled WGS sequence"/>
</dbReference>
<name>A0ACB9YQT0_9PEZI</name>
<protein>
    <submittedName>
        <fullName evidence="1">Adenine nucleotide alpha hydrolases-like protein</fullName>
    </submittedName>
</protein>
<comment type="caution">
    <text evidence="1">The sequence shown here is derived from an EMBL/GenBank/DDBJ whole genome shotgun (WGS) entry which is preliminary data.</text>
</comment>
<reference evidence="1 2" key="1">
    <citation type="journal article" date="2022" name="New Phytol.">
        <title>Ecological generalism drives hyperdiversity of secondary metabolite gene clusters in xylarialean endophytes.</title>
        <authorList>
            <person name="Franco M.E.E."/>
            <person name="Wisecaver J.H."/>
            <person name="Arnold A.E."/>
            <person name="Ju Y.M."/>
            <person name="Slot J.C."/>
            <person name="Ahrendt S."/>
            <person name="Moore L.P."/>
            <person name="Eastman K.E."/>
            <person name="Scott K."/>
            <person name="Konkel Z."/>
            <person name="Mondo S.J."/>
            <person name="Kuo A."/>
            <person name="Hayes R.D."/>
            <person name="Haridas S."/>
            <person name="Andreopoulos B."/>
            <person name="Riley R."/>
            <person name="LaButti K."/>
            <person name="Pangilinan J."/>
            <person name="Lipzen A."/>
            <person name="Amirebrahimi M."/>
            <person name="Yan J."/>
            <person name="Adam C."/>
            <person name="Keymanesh K."/>
            <person name="Ng V."/>
            <person name="Louie K."/>
            <person name="Northen T."/>
            <person name="Drula E."/>
            <person name="Henrissat B."/>
            <person name="Hsieh H.M."/>
            <person name="Youens-Clark K."/>
            <person name="Lutzoni F."/>
            <person name="Miadlikowska J."/>
            <person name="Eastwood D.C."/>
            <person name="Hamelin R.C."/>
            <person name="Grigoriev I.V."/>
            <person name="U'Ren J.M."/>
        </authorList>
    </citation>
    <scope>NUCLEOTIDE SEQUENCE [LARGE SCALE GENOMIC DNA]</scope>
    <source>
        <strain evidence="1 2">CBS 119005</strain>
    </source>
</reference>
<gene>
    <name evidence="1" type="ORF">F4820DRAFT_53209</name>
</gene>
<sequence>MAADGPLNVVALVSGGKDSFYSILHCLANGHRVLALANLHPPPSAAKATASTTASRAEADHTRGGPGGQAVTSSAGTTRIPPGIEAAPLPEQHEFNPSSDTRGGASDYGGGGESSEERDEETDLNSFMYQTVGHQVIPLYARATGLPLFRQPILGTAVDHGVSYRDPDDDDDRHHHHQEEEHEEEDETESLVPLLRAVLDAHPEVNALCTGAILSTYQRTRVESVALRLGLVPLAYLWQFPELPLSSIATTTTTTAAFSSSISSSATTTTTTPRVGSVGDKKDDAQLLRDMAAAGLEARVVKVASAGLGEEFLWENVASEGGVSRIRRALRRFGGGGGRGSVLGEGGEFETLVVDGPPALFRGRIVVRDDDRRVVREGGGSAWLSIREATVEMKRDGDVDAAARTGGSDLGVRVPGLLDSKFETVFESLKSNVDELGYEHTGLPQTSTSLPSFKPISSDSACQDWYFIGSSESAVDRQTESIVSQVRERLHKHSLSETAITNSIIVLRRMADFPTINKLYGALFKEPNPPARVTISCGELLPAGGDITMLLSVQFRMKQGDRRGLHVQSRSYWAPANIGPYSQAITYPLLSNEDPSADSDSPLAVSIAGQIPLIPASMTLPLLTPDSGGAELQIVLALQHLWRVGAEMQVRWWSSAVAYFARPLDSPFGGAQARRSAGLAATAWKAAHSRPLANTKEEVGPDLWDRKYNPMYMTYGDGDDATEPTLPDWEVLKDFDDGGDDDNEEMQERPVPYVFSAEVEELPRSAGVEWHAHLGFANVGSGSVRLYSEPGAPDGLPGDPDLHHVIVEHTNGDAFVQTVVVYRKAETTPNRFSFVEAVDGATLALRKSLARLLMGAENDASPQHEVDDTIIKAKLSYVDKEHIDTPTGGAGMVEKGAVIACGSLWDSQMRRLDMVSIFETRWARVR</sequence>
<keyword evidence="2" id="KW-1185">Reference proteome</keyword>
<evidence type="ECO:0000313" key="1">
    <source>
        <dbReference type="EMBL" id="KAI4861713.1"/>
    </source>
</evidence>